<protein>
    <submittedName>
        <fullName evidence="1">Uncharacterized protein</fullName>
    </submittedName>
</protein>
<gene>
    <name evidence="1" type="ORF">CVT26_000735</name>
</gene>
<reference evidence="1 2" key="1">
    <citation type="journal article" date="2018" name="Evol. Lett.">
        <title>Horizontal gene cluster transfer increased hallucinogenic mushroom diversity.</title>
        <authorList>
            <person name="Reynolds H.T."/>
            <person name="Vijayakumar V."/>
            <person name="Gluck-Thaler E."/>
            <person name="Korotkin H.B."/>
            <person name="Matheny P.B."/>
            <person name="Slot J.C."/>
        </authorList>
    </citation>
    <scope>NUCLEOTIDE SEQUENCE [LARGE SCALE GENOMIC DNA]</scope>
    <source>
        <strain evidence="1 2">SRW20</strain>
    </source>
</reference>
<sequence>MERQPVPRELPLLCVLLPQPNLKASTSNVQRSTTAIILLNEISISLRISLHPDGKGELGTAVTAPLKATGRVRQLRMSGDPVDTTGSPGAHGHPCNSSSVAYILSTVRCLHYLQNHDAASDDLDDANGHGHGQV</sequence>
<evidence type="ECO:0000313" key="2">
    <source>
        <dbReference type="Proteomes" id="UP000284706"/>
    </source>
</evidence>
<comment type="caution">
    <text evidence="1">The sequence shown here is derived from an EMBL/GenBank/DDBJ whole genome shotgun (WGS) entry which is preliminary data.</text>
</comment>
<dbReference type="InParanoid" id="A0A409YU49"/>
<name>A0A409YU49_9AGAR</name>
<keyword evidence="2" id="KW-1185">Reference proteome</keyword>
<dbReference type="Proteomes" id="UP000284706">
    <property type="component" value="Unassembled WGS sequence"/>
</dbReference>
<dbReference type="AlphaFoldDB" id="A0A409YU49"/>
<organism evidence="1 2">
    <name type="scientific">Gymnopilus dilepis</name>
    <dbReference type="NCBI Taxonomy" id="231916"/>
    <lineage>
        <taxon>Eukaryota</taxon>
        <taxon>Fungi</taxon>
        <taxon>Dikarya</taxon>
        <taxon>Basidiomycota</taxon>
        <taxon>Agaricomycotina</taxon>
        <taxon>Agaricomycetes</taxon>
        <taxon>Agaricomycetidae</taxon>
        <taxon>Agaricales</taxon>
        <taxon>Agaricineae</taxon>
        <taxon>Hymenogastraceae</taxon>
        <taxon>Gymnopilus</taxon>
    </lineage>
</organism>
<evidence type="ECO:0000313" key="1">
    <source>
        <dbReference type="EMBL" id="PPR06557.1"/>
    </source>
</evidence>
<dbReference type="EMBL" id="NHYE01000286">
    <property type="protein sequence ID" value="PPR06557.1"/>
    <property type="molecule type" value="Genomic_DNA"/>
</dbReference>
<accession>A0A409YU49</accession>
<proteinExistence type="predicted"/>